<evidence type="ECO:0000256" key="2">
    <source>
        <dbReference type="ARBA" id="ARBA00022771"/>
    </source>
</evidence>
<dbReference type="EMBL" id="CAJNOJ010000012">
    <property type="protein sequence ID" value="CAF0794522.1"/>
    <property type="molecule type" value="Genomic_DNA"/>
</dbReference>
<evidence type="ECO:0000313" key="7">
    <source>
        <dbReference type="EMBL" id="CAF1384208.1"/>
    </source>
</evidence>
<keyword evidence="3" id="KW-0862">Zinc</keyword>
<feature type="domain" description="RanBP2-type" evidence="5">
    <location>
        <begin position="128"/>
        <end position="147"/>
    </location>
</feature>
<comment type="caution">
    <text evidence="7">The sequence shown here is derived from an EMBL/GenBank/DDBJ whole genome shotgun (WGS) entry which is preliminary data.</text>
</comment>
<organism evidence="7 8">
    <name type="scientific">Adineta ricciae</name>
    <name type="common">Rotifer</name>
    <dbReference type="NCBI Taxonomy" id="249248"/>
    <lineage>
        <taxon>Eukaryota</taxon>
        <taxon>Metazoa</taxon>
        <taxon>Spiralia</taxon>
        <taxon>Gnathifera</taxon>
        <taxon>Rotifera</taxon>
        <taxon>Eurotatoria</taxon>
        <taxon>Bdelloidea</taxon>
        <taxon>Adinetida</taxon>
        <taxon>Adinetidae</taxon>
        <taxon>Adineta</taxon>
    </lineage>
</organism>
<dbReference type="InterPro" id="IPR001876">
    <property type="entry name" value="Znf_RanBP2"/>
</dbReference>
<reference evidence="7" key="1">
    <citation type="submission" date="2021-02" db="EMBL/GenBank/DDBJ databases">
        <authorList>
            <person name="Nowell W R."/>
        </authorList>
    </citation>
    <scope>NUCLEOTIDE SEQUENCE</scope>
</reference>
<evidence type="ECO:0000259" key="5">
    <source>
        <dbReference type="PROSITE" id="PS01358"/>
    </source>
</evidence>
<feature type="region of interest" description="Disordered" evidence="4">
    <location>
        <begin position="67"/>
        <end position="90"/>
    </location>
</feature>
<feature type="compositionally biased region" description="Basic residues" evidence="4">
    <location>
        <begin position="1"/>
        <end position="10"/>
    </location>
</feature>
<protein>
    <recommendedName>
        <fullName evidence="5">RanBP2-type domain-containing protein</fullName>
    </recommendedName>
</protein>
<dbReference type="AlphaFoldDB" id="A0A815JUU5"/>
<sequence length="154" mass="18204">MGHKPSKRRKQTIEDGERNQDENAVRPAKCLGRVQRVQMKYFGGQAVENDASMHKMQEDLLTIDDKIKQSCSPRRKRKQQRASIDDYESQNEQYLDQHQQFVCNNDDNYASHVYVNVNPPIHYNNRSWQCRYCGEENRLAAIECYQCGEIENRF</sequence>
<dbReference type="OrthoDB" id="10010528at2759"/>
<name>A0A815JUU5_ADIRI</name>
<dbReference type="PROSITE" id="PS01358">
    <property type="entry name" value="ZF_RANBP2_1"/>
    <property type="match status" value="1"/>
</dbReference>
<evidence type="ECO:0000313" key="8">
    <source>
        <dbReference type="Proteomes" id="UP000663828"/>
    </source>
</evidence>
<dbReference type="GO" id="GO:0008270">
    <property type="term" value="F:zinc ion binding"/>
    <property type="evidence" value="ECO:0007669"/>
    <property type="project" value="UniProtKB-KW"/>
</dbReference>
<accession>A0A815JUU5</accession>
<gene>
    <name evidence="6" type="ORF">EDS130_LOCUS4519</name>
    <name evidence="7" type="ORF">XAT740_LOCUS33244</name>
</gene>
<evidence type="ECO:0000313" key="6">
    <source>
        <dbReference type="EMBL" id="CAF0794522.1"/>
    </source>
</evidence>
<proteinExistence type="predicted"/>
<evidence type="ECO:0000256" key="3">
    <source>
        <dbReference type="ARBA" id="ARBA00022833"/>
    </source>
</evidence>
<dbReference type="Proteomes" id="UP000663828">
    <property type="component" value="Unassembled WGS sequence"/>
</dbReference>
<keyword evidence="1" id="KW-0479">Metal-binding</keyword>
<feature type="region of interest" description="Disordered" evidence="4">
    <location>
        <begin position="1"/>
        <end position="27"/>
    </location>
</feature>
<dbReference type="EMBL" id="CAJNOR010003161">
    <property type="protein sequence ID" value="CAF1384208.1"/>
    <property type="molecule type" value="Genomic_DNA"/>
</dbReference>
<feature type="compositionally biased region" description="Basic and acidic residues" evidence="4">
    <location>
        <begin position="11"/>
        <end position="24"/>
    </location>
</feature>
<keyword evidence="8" id="KW-1185">Reference proteome</keyword>
<keyword evidence="2" id="KW-0863">Zinc-finger</keyword>
<dbReference type="Proteomes" id="UP000663852">
    <property type="component" value="Unassembled WGS sequence"/>
</dbReference>
<evidence type="ECO:0000256" key="1">
    <source>
        <dbReference type="ARBA" id="ARBA00022723"/>
    </source>
</evidence>
<evidence type="ECO:0000256" key="4">
    <source>
        <dbReference type="SAM" id="MobiDB-lite"/>
    </source>
</evidence>